<feature type="transmembrane region" description="Helical" evidence="7">
    <location>
        <begin position="172"/>
        <end position="196"/>
    </location>
</feature>
<organism evidence="9 10">
    <name type="scientific">Cellulomonas denverensis</name>
    <dbReference type="NCBI Taxonomy" id="264297"/>
    <lineage>
        <taxon>Bacteria</taxon>
        <taxon>Bacillati</taxon>
        <taxon>Actinomycetota</taxon>
        <taxon>Actinomycetes</taxon>
        <taxon>Micrococcales</taxon>
        <taxon>Cellulomonadaceae</taxon>
        <taxon>Cellulomonas</taxon>
    </lineage>
</organism>
<keyword evidence="10" id="KW-1185">Reference proteome</keyword>
<dbReference type="InterPro" id="IPR020846">
    <property type="entry name" value="MFS_dom"/>
</dbReference>
<dbReference type="InterPro" id="IPR036259">
    <property type="entry name" value="MFS_trans_sf"/>
</dbReference>
<feature type="transmembrane region" description="Helical" evidence="7">
    <location>
        <begin position="12"/>
        <end position="32"/>
    </location>
</feature>
<proteinExistence type="predicted"/>
<keyword evidence="6 7" id="KW-0472">Membrane</keyword>
<evidence type="ECO:0000256" key="2">
    <source>
        <dbReference type="ARBA" id="ARBA00022448"/>
    </source>
</evidence>
<name>A0A7X6QZR5_9CELL</name>
<evidence type="ECO:0000256" key="6">
    <source>
        <dbReference type="ARBA" id="ARBA00023136"/>
    </source>
</evidence>
<dbReference type="AlphaFoldDB" id="A0A7X6QZR5"/>
<comment type="caution">
    <text evidence="9">The sequence shown here is derived from an EMBL/GenBank/DDBJ whole genome shotgun (WGS) entry which is preliminary data.</text>
</comment>
<dbReference type="Proteomes" id="UP000581206">
    <property type="component" value="Unassembled WGS sequence"/>
</dbReference>
<keyword evidence="4 7" id="KW-0812">Transmembrane</keyword>
<feature type="transmembrane region" description="Helical" evidence="7">
    <location>
        <begin position="52"/>
        <end position="73"/>
    </location>
</feature>
<feature type="transmembrane region" description="Helical" evidence="7">
    <location>
        <begin position="217"/>
        <end position="239"/>
    </location>
</feature>
<reference evidence="9 10" key="1">
    <citation type="submission" date="2020-04" db="EMBL/GenBank/DDBJ databases">
        <title>MicrobeNet Type strains.</title>
        <authorList>
            <person name="Nicholson A.C."/>
        </authorList>
    </citation>
    <scope>NUCLEOTIDE SEQUENCE [LARGE SCALE GENOMIC DNA]</scope>
    <source>
        <strain evidence="9 10">ATCC BAA-788</strain>
    </source>
</reference>
<feature type="transmembrane region" description="Helical" evidence="7">
    <location>
        <begin position="315"/>
        <end position="336"/>
    </location>
</feature>
<dbReference type="CDD" id="cd06174">
    <property type="entry name" value="MFS"/>
    <property type="match status" value="1"/>
</dbReference>
<evidence type="ECO:0000256" key="3">
    <source>
        <dbReference type="ARBA" id="ARBA00022475"/>
    </source>
</evidence>
<keyword evidence="5 7" id="KW-1133">Transmembrane helix</keyword>
<dbReference type="PANTHER" id="PTHR23517:SF3">
    <property type="entry name" value="INTEGRAL MEMBRANE TRANSPORT PROTEIN"/>
    <property type="match status" value="1"/>
</dbReference>
<feature type="transmembrane region" description="Helical" evidence="7">
    <location>
        <begin position="290"/>
        <end position="309"/>
    </location>
</feature>
<evidence type="ECO:0000259" key="8">
    <source>
        <dbReference type="PROSITE" id="PS50850"/>
    </source>
</evidence>
<evidence type="ECO:0000256" key="7">
    <source>
        <dbReference type="SAM" id="Phobius"/>
    </source>
</evidence>
<protein>
    <submittedName>
        <fullName evidence="9">MFS transporter</fullName>
    </submittedName>
</protein>
<evidence type="ECO:0000313" key="9">
    <source>
        <dbReference type="EMBL" id="NKY23351.1"/>
    </source>
</evidence>
<sequence>MAKAAELSRVRKWIVLILVSMGSSTIYAPAYLKNTFYDAQLESLQITNTQVGQLMSAYAWTAVVVYLFSGLIADRVRMRTLSAVGFFTTAALTFAYAMLPSFGILIAIFIGMGISSILLWWGCRYKLVRLVSTEEDYSRQIGISYGFYGVAGLLIGVIGTWILGAFGDDSQAAFQTFLFVIGGMIALLGVLSLVFIPKFDGEIKTGGSVKAVLVDAGRALVNPVVLLTAVALFFVYFFYTCTSYTAPYMTALGADSTVTNMVSVVRTYGITLLAGPIFGMLAHKAKKSSLVIWIGAVLAAVAFAVVALLPGTAGSITAIAVLAIALGFISNGVFGICSGMLTEGKVPLSSFGAATGVLSVIGFLPDTFSSIWLGSILDRAEEAGDVTTAYPTVFWILAAIAAIAAIAALALSMYVRSHKATLEQNYERELAEAVMA</sequence>
<evidence type="ECO:0000313" key="10">
    <source>
        <dbReference type="Proteomes" id="UP000581206"/>
    </source>
</evidence>
<feature type="transmembrane region" description="Helical" evidence="7">
    <location>
        <begin position="259"/>
        <end position="278"/>
    </location>
</feature>
<evidence type="ECO:0000256" key="1">
    <source>
        <dbReference type="ARBA" id="ARBA00004651"/>
    </source>
</evidence>
<dbReference type="RefSeq" id="WP_168630478.1">
    <property type="nucleotide sequence ID" value="NZ_BONL01000002.1"/>
</dbReference>
<feature type="transmembrane region" description="Helical" evidence="7">
    <location>
        <begin position="143"/>
        <end position="166"/>
    </location>
</feature>
<feature type="transmembrane region" description="Helical" evidence="7">
    <location>
        <begin position="348"/>
        <end position="373"/>
    </location>
</feature>
<evidence type="ECO:0000256" key="5">
    <source>
        <dbReference type="ARBA" id="ARBA00022989"/>
    </source>
</evidence>
<evidence type="ECO:0000256" key="4">
    <source>
        <dbReference type="ARBA" id="ARBA00022692"/>
    </source>
</evidence>
<feature type="transmembrane region" description="Helical" evidence="7">
    <location>
        <begin position="393"/>
        <end position="415"/>
    </location>
</feature>
<gene>
    <name evidence="9" type="ORF">HGA03_11825</name>
</gene>
<dbReference type="GO" id="GO:0022857">
    <property type="term" value="F:transmembrane transporter activity"/>
    <property type="evidence" value="ECO:0007669"/>
    <property type="project" value="InterPro"/>
</dbReference>
<dbReference type="PROSITE" id="PS50850">
    <property type="entry name" value="MFS"/>
    <property type="match status" value="1"/>
</dbReference>
<dbReference type="InterPro" id="IPR050171">
    <property type="entry name" value="MFS_Transporters"/>
</dbReference>
<feature type="transmembrane region" description="Helical" evidence="7">
    <location>
        <begin position="80"/>
        <end position="98"/>
    </location>
</feature>
<dbReference type="GO" id="GO:0005886">
    <property type="term" value="C:plasma membrane"/>
    <property type="evidence" value="ECO:0007669"/>
    <property type="project" value="UniProtKB-SubCell"/>
</dbReference>
<feature type="domain" description="Major facilitator superfamily (MFS) profile" evidence="8">
    <location>
        <begin position="15"/>
        <end position="416"/>
    </location>
</feature>
<comment type="subcellular location">
    <subcellularLocation>
        <location evidence="1">Cell membrane</location>
        <topology evidence="1">Multi-pass membrane protein</topology>
    </subcellularLocation>
</comment>
<feature type="transmembrane region" description="Helical" evidence="7">
    <location>
        <begin position="104"/>
        <end position="122"/>
    </location>
</feature>
<dbReference type="EMBL" id="JAAXOX010000005">
    <property type="protein sequence ID" value="NKY23351.1"/>
    <property type="molecule type" value="Genomic_DNA"/>
</dbReference>
<keyword evidence="2" id="KW-0813">Transport</keyword>
<dbReference type="InterPro" id="IPR011701">
    <property type="entry name" value="MFS"/>
</dbReference>
<dbReference type="SUPFAM" id="SSF103473">
    <property type="entry name" value="MFS general substrate transporter"/>
    <property type="match status" value="1"/>
</dbReference>
<dbReference type="PANTHER" id="PTHR23517">
    <property type="entry name" value="RESISTANCE PROTEIN MDTM, PUTATIVE-RELATED-RELATED"/>
    <property type="match status" value="1"/>
</dbReference>
<dbReference type="Gene3D" id="1.20.1250.20">
    <property type="entry name" value="MFS general substrate transporter like domains"/>
    <property type="match status" value="2"/>
</dbReference>
<keyword evidence="3" id="KW-1003">Cell membrane</keyword>
<accession>A0A7X6QZR5</accession>
<dbReference type="Pfam" id="PF07690">
    <property type="entry name" value="MFS_1"/>
    <property type="match status" value="1"/>
</dbReference>